<dbReference type="AlphaFoldDB" id="A0A7C2RC06"/>
<protein>
    <submittedName>
        <fullName evidence="1">Uncharacterized protein</fullName>
    </submittedName>
</protein>
<dbReference type="EMBL" id="DSEE01000111">
    <property type="protein sequence ID" value="HER39872.1"/>
    <property type="molecule type" value="Genomic_DNA"/>
</dbReference>
<reference evidence="1" key="1">
    <citation type="journal article" date="2020" name="mSystems">
        <title>Genome- and Community-Level Interaction Insights into Carbon Utilization and Element Cycling Functions of Hydrothermarchaeota in Hydrothermal Sediment.</title>
        <authorList>
            <person name="Zhou Z."/>
            <person name="Liu Y."/>
            <person name="Xu W."/>
            <person name="Pan J."/>
            <person name="Luo Z.H."/>
            <person name="Li M."/>
        </authorList>
    </citation>
    <scope>NUCLEOTIDE SEQUENCE [LARGE SCALE GENOMIC DNA]</scope>
    <source>
        <strain evidence="1">SpSt-1235</strain>
    </source>
</reference>
<organism evidence="1">
    <name type="scientific">Salinimicrobium catena</name>
    <dbReference type="NCBI Taxonomy" id="390640"/>
    <lineage>
        <taxon>Bacteria</taxon>
        <taxon>Pseudomonadati</taxon>
        <taxon>Bacteroidota</taxon>
        <taxon>Flavobacteriia</taxon>
        <taxon>Flavobacteriales</taxon>
        <taxon>Flavobacteriaceae</taxon>
        <taxon>Salinimicrobium</taxon>
    </lineage>
</organism>
<evidence type="ECO:0000313" key="1">
    <source>
        <dbReference type="EMBL" id="HER39872.1"/>
    </source>
</evidence>
<comment type="caution">
    <text evidence="1">The sequence shown here is derived from an EMBL/GenBank/DDBJ whole genome shotgun (WGS) entry which is preliminary data.</text>
</comment>
<accession>A0A7C2RC06</accession>
<sequence>MKRREKFFGNFLVLLVAIFSLGGNLLLAGTLPEIREDHSPSEETIKAAHTYLWAIRENATPEFSDPSENHFYGSIFTREYFSQREIEKVPSNTYSSYQRDIRNYLSRLTFPTHFFL</sequence>
<proteinExistence type="predicted"/>
<name>A0A7C2RC06_9FLAO</name>
<gene>
    <name evidence="1" type="ORF">ENO10_01485</name>
</gene>
<dbReference type="Proteomes" id="UP000885753">
    <property type="component" value="Unassembled WGS sequence"/>
</dbReference>